<sequence>MREIKNFKKNNQDNIYKVNFTWKGKREYKILKAKNAGQAEENMLNLNKAARNIHAEIIDGRKEI</sequence>
<proteinExistence type="predicted"/>
<evidence type="ECO:0000313" key="1">
    <source>
        <dbReference type="EMBL" id="SDI22139.1"/>
    </source>
</evidence>
<dbReference type="RefSeq" id="WP_091275957.1">
    <property type="nucleotide sequence ID" value="NZ_FNDK01000026.1"/>
</dbReference>
<protein>
    <submittedName>
        <fullName evidence="1">Uncharacterized protein</fullName>
    </submittedName>
</protein>
<dbReference type="OrthoDB" id="9920457at2"/>
<evidence type="ECO:0000313" key="2">
    <source>
        <dbReference type="Proteomes" id="UP000199163"/>
    </source>
</evidence>
<dbReference type="AlphaFoldDB" id="A0A1G8IT79"/>
<name>A0A1G8IT79_9BACI</name>
<dbReference type="EMBL" id="FNDK01000026">
    <property type="protein sequence ID" value="SDI22139.1"/>
    <property type="molecule type" value="Genomic_DNA"/>
</dbReference>
<organism evidence="1 2">
    <name type="scientific">Alteribacillus persepolensis</name>
    <dbReference type="NCBI Taxonomy" id="568899"/>
    <lineage>
        <taxon>Bacteria</taxon>
        <taxon>Bacillati</taxon>
        <taxon>Bacillota</taxon>
        <taxon>Bacilli</taxon>
        <taxon>Bacillales</taxon>
        <taxon>Bacillaceae</taxon>
        <taxon>Alteribacillus</taxon>
    </lineage>
</organism>
<keyword evidence="2" id="KW-1185">Reference proteome</keyword>
<gene>
    <name evidence="1" type="ORF">SAMN05192534_1269</name>
</gene>
<dbReference type="Proteomes" id="UP000199163">
    <property type="component" value="Unassembled WGS sequence"/>
</dbReference>
<reference evidence="1 2" key="1">
    <citation type="submission" date="2016-10" db="EMBL/GenBank/DDBJ databases">
        <authorList>
            <person name="de Groot N.N."/>
        </authorList>
    </citation>
    <scope>NUCLEOTIDE SEQUENCE [LARGE SCALE GENOMIC DNA]</scope>
    <source>
        <strain evidence="1 2">DSM 21632</strain>
    </source>
</reference>
<accession>A0A1G8IT79</accession>